<dbReference type="PANTHER" id="PTHR42721:SF1">
    <property type="entry name" value="BETA-D-XYLOSIDASE 6-RELATED"/>
    <property type="match status" value="1"/>
</dbReference>
<dbReference type="InterPro" id="IPR036962">
    <property type="entry name" value="Glyco_hydro_3_N_sf"/>
</dbReference>
<dbReference type="STRING" id="63057.A0A2P5FH48"/>
<dbReference type="PANTHER" id="PTHR42721">
    <property type="entry name" value="SUGAR HYDROLASE-RELATED"/>
    <property type="match status" value="1"/>
</dbReference>
<dbReference type="GO" id="GO:0009044">
    <property type="term" value="F:xylan 1,4-beta-xylosidase activity"/>
    <property type="evidence" value="ECO:0007669"/>
    <property type="project" value="InterPro"/>
</dbReference>
<protein>
    <submittedName>
        <fullName evidence="2">Glycoside hydrolase</fullName>
    </submittedName>
</protein>
<keyword evidence="3" id="KW-1185">Reference proteome</keyword>
<dbReference type="OrthoDB" id="47059at2759"/>
<dbReference type="GO" id="GO:0031222">
    <property type="term" value="P:arabinan catabolic process"/>
    <property type="evidence" value="ECO:0007669"/>
    <property type="project" value="TreeGrafter"/>
</dbReference>
<sequence length="223" mass="24591">MSLIGMHFNVMKDRYITSDCDAVATVFGSHHYAKNPEDAVADILKAGTDIGCGAFLYRHTLSAIEQGKVQEEDVDRALLNLFSVQLRLGLFNGDPLKGRYGGLGPQDVCNSEHKELALEAARQGIVLLKNDHNFLPLKKGVDLSLALIGPLSNNSVKLRGGYAGNWFNDLFLLCMWLLIMQVVLNQLGFGLKHVKLLCSLFSFVSALKSKFTLESISKLYLAM</sequence>
<dbReference type="EMBL" id="JXTC01000034">
    <property type="protein sequence ID" value="PON97109.1"/>
    <property type="molecule type" value="Genomic_DNA"/>
</dbReference>
<dbReference type="GO" id="GO:0045493">
    <property type="term" value="P:xylan catabolic process"/>
    <property type="evidence" value="ECO:0007669"/>
    <property type="project" value="InterPro"/>
</dbReference>
<dbReference type="AlphaFoldDB" id="A0A2P5FH48"/>
<dbReference type="InterPro" id="IPR036881">
    <property type="entry name" value="Glyco_hydro_3_C_sf"/>
</dbReference>
<dbReference type="Gene3D" id="3.40.50.1700">
    <property type="entry name" value="Glycoside hydrolase family 3 C-terminal domain"/>
    <property type="match status" value="1"/>
</dbReference>
<dbReference type="Proteomes" id="UP000237000">
    <property type="component" value="Unassembled WGS sequence"/>
</dbReference>
<dbReference type="InterPro" id="IPR044993">
    <property type="entry name" value="BXL"/>
</dbReference>
<reference evidence="3" key="1">
    <citation type="submission" date="2016-06" db="EMBL/GenBank/DDBJ databases">
        <title>Parallel loss of symbiosis genes in relatives of nitrogen-fixing non-legume Parasponia.</title>
        <authorList>
            <person name="Van Velzen R."/>
            <person name="Holmer R."/>
            <person name="Bu F."/>
            <person name="Rutten L."/>
            <person name="Van Zeijl A."/>
            <person name="Liu W."/>
            <person name="Santuari L."/>
            <person name="Cao Q."/>
            <person name="Sharma T."/>
            <person name="Shen D."/>
            <person name="Roswanjaya Y."/>
            <person name="Wardhani T."/>
            <person name="Kalhor M.S."/>
            <person name="Jansen J."/>
            <person name="Van den Hoogen J."/>
            <person name="Gungor B."/>
            <person name="Hartog M."/>
            <person name="Hontelez J."/>
            <person name="Verver J."/>
            <person name="Yang W.-C."/>
            <person name="Schijlen E."/>
            <person name="Repin R."/>
            <person name="Schilthuizen M."/>
            <person name="Schranz E."/>
            <person name="Heidstra R."/>
            <person name="Miyata K."/>
            <person name="Fedorova E."/>
            <person name="Kohlen W."/>
            <person name="Bisseling T."/>
            <person name="Smit S."/>
            <person name="Geurts R."/>
        </authorList>
    </citation>
    <scope>NUCLEOTIDE SEQUENCE [LARGE SCALE GENOMIC DNA]</scope>
    <source>
        <strain evidence="3">cv. RG33-2</strain>
    </source>
</reference>
<keyword evidence="1 2" id="KW-0378">Hydrolase</keyword>
<dbReference type="Gene3D" id="3.20.20.300">
    <property type="entry name" value="Glycoside hydrolase, family 3, N-terminal domain"/>
    <property type="match status" value="1"/>
</dbReference>
<dbReference type="InParanoid" id="A0A2P5FH48"/>
<evidence type="ECO:0000313" key="2">
    <source>
        <dbReference type="EMBL" id="PON97109.1"/>
    </source>
</evidence>
<accession>A0A2P5FH48</accession>
<comment type="caution">
    <text evidence="2">The sequence shown here is derived from an EMBL/GenBank/DDBJ whole genome shotgun (WGS) entry which is preliminary data.</text>
</comment>
<organism evidence="2 3">
    <name type="scientific">Trema orientale</name>
    <name type="common">Charcoal tree</name>
    <name type="synonym">Celtis orientalis</name>
    <dbReference type="NCBI Taxonomy" id="63057"/>
    <lineage>
        <taxon>Eukaryota</taxon>
        <taxon>Viridiplantae</taxon>
        <taxon>Streptophyta</taxon>
        <taxon>Embryophyta</taxon>
        <taxon>Tracheophyta</taxon>
        <taxon>Spermatophyta</taxon>
        <taxon>Magnoliopsida</taxon>
        <taxon>eudicotyledons</taxon>
        <taxon>Gunneridae</taxon>
        <taxon>Pentapetalae</taxon>
        <taxon>rosids</taxon>
        <taxon>fabids</taxon>
        <taxon>Rosales</taxon>
        <taxon>Cannabaceae</taxon>
        <taxon>Trema</taxon>
    </lineage>
</organism>
<proteinExistence type="predicted"/>
<dbReference type="InterPro" id="IPR017853">
    <property type="entry name" value="GH"/>
</dbReference>
<evidence type="ECO:0000256" key="1">
    <source>
        <dbReference type="ARBA" id="ARBA00022801"/>
    </source>
</evidence>
<dbReference type="SUPFAM" id="SSF51445">
    <property type="entry name" value="(Trans)glycosidases"/>
    <property type="match status" value="1"/>
</dbReference>
<evidence type="ECO:0000313" key="3">
    <source>
        <dbReference type="Proteomes" id="UP000237000"/>
    </source>
</evidence>
<gene>
    <name evidence="2" type="ORF">TorRG33x02_071590</name>
</gene>
<name>A0A2P5FH48_TREOI</name>
<dbReference type="SUPFAM" id="SSF52279">
    <property type="entry name" value="Beta-D-glucan exohydrolase, C-terminal domain"/>
    <property type="match status" value="1"/>
</dbReference>
<dbReference type="GO" id="GO:0046556">
    <property type="term" value="F:alpha-L-arabinofuranosidase activity"/>
    <property type="evidence" value="ECO:0007669"/>
    <property type="project" value="TreeGrafter"/>
</dbReference>